<organism evidence="14">
    <name type="scientific">Anopheles sinensis</name>
    <name type="common">Mosquito</name>
    <dbReference type="NCBI Taxonomy" id="74873"/>
    <lineage>
        <taxon>Eukaryota</taxon>
        <taxon>Metazoa</taxon>
        <taxon>Ecdysozoa</taxon>
        <taxon>Arthropoda</taxon>
        <taxon>Hexapoda</taxon>
        <taxon>Insecta</taxon>
        <taxon>Pterygota</taxon>
        <taxon>Neoptera</taxon>
        <taxon>Endopterygota</taxon>
        <taxon>Diptera</taxon>
        <taxon>Nematocera</taxon>
        <taxon>Culicoidea</taxon>
        <taxon>Culicidae</taxon>
        <taxon>Anophelinae</taxon>
        <taxon>Anopheles</taxon>
    </lineage>
</organism>
<feature type="domain" description="C2H2-type" evidence="13">
    <location>
        <begin position="153"/>
        <end position="182"/>
    </location>
</feature>
<dbReference type="GO" id="GO:0000978">
    <property type="term" value="F:RNA polymerase II cis-regulatory region sequence-specific DNA binding"/>
    <property type="evidence" value="ECO:0007669"/>
    <property type="project" value="TreeGrafter"/>
</dbReference>
<protein>
    <recommendedName>
        <fullName evidence="13">C2H2-type domain-containing protein</fullName>
    </recommendedName>
</protein>
<dbReference type="FunFam" id="3.30.160.60:FF:002343">
    <property type="entry name" value="Zinc finger protein 33A"/>
    <property type="match status" value="1"/>
</dbReference>
<accession>A0A084W5C2</accession>
<feature type="domain" description="C2H2-type" evidence="13">
    <location>
        <begin position="239"/>
        <end position="266"/>
    </location>
</feature>
<dbReference type="SUPFAM" id="SSF57667">
    <property type="entry name" value="beta-beta-alpha zinc fingers"/>
    <property type="match status" value="3"/>
</dbReference>
<keyword evidence="16" id="KW-1185">Reference proteome</keyword>
<evidence type="ECO:0000313" key="16">
    <source>
        <dbReference type="Proteomes" id="UP000030765"/>
    </source>
</evidence>
<evidence type="ECO:0000256" key="10">
    <source>
        <dbReference type="ARBA" id="ARBA00023242"/>
    </source>
</evidence>
<dbReference type="GO" id="GO:0000785">
    <property type="term" value="C:chromatin"/>
    <property type="evidence" value="ECO:0007669"/>
    <property type="project" value="TreeGrafter"/>
</dbReference>
<proteinExistence type="inferred from homology"/>
<dbReference type="VEuPathDB" id="VectorBase:ASIS013885"/>
<dbReference type="GO" id="GO:0005667">
    <property type="term" value="C:transcription regulator complex"/>
    <property type="evidence" value="ECO:0007669"/>
    <property type="project" value="TreeGrafter"/>
</dbReference>
<evidence type="ECO:0000256" key="1">
    <source>
        <dbReference type="ARBA" id="ARBA00004123"/>
    </source>
</evidence>
<dbReference type="Gene3D" id="3.30.160.60">
    <property type="entry name" value="Classic Zinc Finger"/>
    <property type="match status" value="6"/>
</dbReference>
<dbReference type="OrthoDB" id="8895262at2759"/>
<dbReference type="OMA" id="DHTESHR"/>
<keyword evidence="4" id="KW-0677">Repeat</keyword>
<dbReference type="InterPro" id="IPR013087">
    <property type="entry name" value="Znf_C2H2_type"/>
</dbReference>
<dbReference type="PANTHER" id="PTHR14003:SF23">
    <property type="entry name" value="ZINC FINGER PROTEIN 143"/>
    <property type="match status" value="1"/>
</dbReference>
<keyword evidence="7" id="KW-0805">Transcription regulation</keyword>
<evidence type="ECO:0000313" key="15">
    <source>
        <dbReference type="EnsemblMetazoa" id="ASIC013347-PA"/>
    </source>
</evidence>
<reference evidence="14 16" key="1">
    <citation type="journal article" date="2014" name="BMC Genomics">
        <title>Genome sequence of Anopheles sinensis provides insight into genetics basis of mosquito competence for malaria parasites.</title>
        <authorList>
            <person name="Zhou D."/>
            <person name="Zhang D."/>
            <person name="Ding G."/>
            <person name="Shi L."/>
            <person name="Hou Q."/>
            <person name="Ye Y."/>
            <person name="Xu Y."/>
            <person name="Zhou H."/>
            <person name="Xiong C."/>
            <person name="Li S."/>
            <person name="Yu J."/>
            <person name="Hong S."/>
            <person name="Yu X."/>
            <person name="Zou P."/>
            <person name="Chen C."/>
            <person name="Chang X."/>
            <person name="Wang W."/>
            <person name="Lv Y."/>
            <person name="Sun Y."/>
            <person name="Ma L."/>
            <person name="Shen B."/>
            <person name="Zhu C."/>
        </authorList>
    </citation>
    <scope>NUCLEOTIDE SEQUENCE [LARGE SCALE GENOMIC DNA]</scope>
</reference>
<evidence type="ECO:0000256" key="12">
    <source>
        <dbReference type="SAM" id="MobiDB-lite"/>
    </source>
</evidence>
<dbReference type="AlphaFoldDB" id="A0A084W5C2"/>
<feature type="domain" description="C2H2-type" evidence="13">
    <location>
        <begin position="267"/>
        <end position="294"/>
    </location>
</feature>
<dbReference type="GO" id="GO:0008270">
    <property type="term" value="F:zinc ion binding"/>
    <property type="evidence" value="ECO:0007669"/>
    <property type="project" value="UniProtKB-KW"/>
</dbReference>
<dbReference type="EMBL" id="ATLV01020576">
    <property type="status" value="NOT_ANNOTATED_CDS"/>
    <property type="molecule type" value="Genomic_DNA"/>
</dbReference>
<evidence type="ECO:0000256" key="7">
    <source>
        <dbReference type="ARBA" id="ARBA00023015"/>
    </source>
</evidence>
<dbReference type="VEuPathDB" id="VectorBase:ASIS007393"/>
<evidence type="ECO:0000256" key="5">
    <source>
        <dbReference type="ARBA" id="ARBA00022771"/>
    </source>
</evidence>
<dbReference type="FunFam" id="3.30.160.60:FF:000870">
    <property type="entry name" value="zinc finger protein 197 isoform X1"/>
    <property type="match status" value="1"/>
</dbReference>
<dbReference type="GO" id="GO:0000981">
    <property type="term" value="F:DNA-binding transcription factor activity, RNA polymerase II-specific"/>
    <property type="evidence" value="ECO:0007669"/>
    <property type="project" value="TreeGrafter"/>
</dbReference>
<dbReference type="STRING" id="74873.A0A084W5C2"/>
<evidence type="ECO:0000313" key="14">
    <source>
        <dbReference type="EMBL" id="KFB45416.1"/>
    </source>
</evidence>
<dbReference type="Pfam" id="PF00096">
    <property type="entry name" value="zf-C2H2"/>
    <property type="match status" value="3"/>
</dbReference>
<sequence>MQEVNKALNDQKHEVELEQVVVEERQQDRTKDGANEHDEKAEHVEFIIDIDVEHTEEDHLDSLEKETDYVLVNVASDEEENGDSSTSVLQDEDHKQAYNSQNEEQEEETEPTKQSTRLPRVHSMMCEFCFKEFKSLPDKIDHTESHRTEQKPFKCFHEGCSSSFKDRVGLRSHVRIHASVKRFGCRYCLMRFHTRGNRNAHERTHNGEKPFVCPKCGKGFAEGGNLKNHIRFHTGERPYPCTICDKSYRTHYSRSVHMRSHTNERPFVCDDCGKGFYSTGKLTIHRRIHTGERPYDCDSCDARFIERCDLIVIGNETFVVTLQDQRNIVDRRNWFLSRLDSTKLENGASQKLNPPLNASNDWQTFIVRLLQELSASAVSQTVPTASIQNGTLNQRGIYCFHYDKQTDTDDLPYYQNRDRLARVGTVVKHVHYYVECGTKSKATNTDDANQRMDCDPITDDEDMNRLWDQNNI</sequence>
<dbReference type="PANTHER" id="PTHR14003">
    <property type="entry name" value="TRANSCRIPTIONAL REPRESSOR PROTEIN YY"/>
    <property type="match status" value="1"/>
</dbReference>
<evidence type="ECO:0000256" key="3">
    <source>
        <dbReference type="ARBA" id="ARBA00022723"/>
    </source>
</evidence>
<keyword evidence="6" id="KW-0862">Zinc</keyword>
<evidence type="ECO:0000256" key="8">
    <source>
        <dbReference type="ARBA" id="ARBA00023125"/>
    </source>
</evidence>
<dbReference type="EnsemblMetazoa" id="ASIC013347-RA">
    <property type="protein sequence ID" value="ASIC013347-PA"/>
    <property type="gene ID" value="ASIC013347"/>
</dbReference>
<evidence type="ECO:0000256" key="11">
    <source>
        <dbReference type="PROSITE-ProRule" id="PRU00042"/>
    </source>
</evidence>
<keyword evidence="9" id="KW-0804">Transcription</keyword>
<name>A0A084W5C2_ANOSI</name>
<feature type="domain" description="C2H2-type" evidence="13">
    <location>
        <begin position="183"/>
        <end position="210"/>
    </location>
</feature>
<feature type="compositionally biased region" description="Basic and acidic residues" evidence="12">
    <location>
        <begin position="9"/>
        <end position="43"/>
    </location>
</feature>
<dbReference type="FunFam" id="3.30.160.60:FF:001370">
    <property type="entry name" value="Zinc finger protein"/>
    <property type="match status" value="1"/>
</dbReference>
<dbReference type="InterPro" id="IPR036236">
    <property type="entry name" value="Znf_C2H2_sf"/>
</dbReference>
<evidence type="ECO:0000256" key="6">
    <source>
        <dbReference type="ARBA" id="ARBA00022833"/>
    </source>
</evidence>
<reference evidence="15" key="2">
    <citation type="submission" date="2020-05" db="UniProtKB">
        <authorList>
            <consortium name="EnsemblMetazoa"/>
        </authorList>
    </citation>
    <scope>IDENTIFICATION</scope>
</reference>
<evidence type="ECO:0000256" key="2">
    <source>
        <dbReference type="ARBA" id="ARBA00006991"/>
    </source>
</evidence>
<dbReference type="SMART" id="SM00355">
    <property type="entry name" value="ZnF_C2H2"/>
    <property type="match status" value="6"/>
</dbReference>
<comment type="subcellular location">
    <subcellularLocation>
        <location evidence="1">Nucleus</location>
    </subcellularLocation>
</comment>
<feature type="region of interest" description="Disordered" evidence="12">
    <location>
        <begin position="76"/>
        <end position="118"/>
    </location>
</feature>
<dbReference type="PROSITE" id="PS00028">
    <property type="entry name" value="ZINC_FINGER_C2H2_1"/>
    <property type="match status" value="6"/>
</dbReference>
<dbReference type="Proteomes" id="UP000030765">
    <property type="component" value="Unassembled WGS sequence"/>
</dbReference>
<keyword evidence="10" id="KW-0539">Nucleus</keyword>
<dbReference type="VEuPathDB" id="VectorBase:ASIC013347"/>
<feature type="domain" description="C2H2-type" evidence="13">
    <location>
        <begin position="211"/>
        <end position="238"/>
    </location>
</feature>
<keyword evidence="3" id="KW-0479">Metal-binding</keyword>
<comment type="similarity">
    <text evidence="2">Belongs to the krueppel C2H2-type zinc-finger protein family.</text>
</comment>
<evidence type="ECO:0000256" key="9">
    <source>
        <dbReference type="ARBA" id="ARBA00023163"/>
    </source>
</evidence>
<feature type="region of interest" description="Disordered" evidence="12">
    <location>
        <begin position="1"/>
        <end position="43"/>
    </location>
</feature>
<evidence type="ECO:0000256" key="4">
    <source>
        <dbReference type="ARBA" id="ARBA00022737"/>
    </source>
</evidence>
<dbReference type="GO" id="GO:0031519">
    <property type="term" value="C:PcG protein complex"/>
    <property type="evidence" value="ECO:0007669"/>
    <property type="project" value="TreeGrafter"/>
</dbReference>
<evidence type="ECO:0000259" key="13">
    <source>
        <dbReference type="PROSITE" id="PS50157"/>
    </source>
</evidence>
<gene>
    <name evidence="14" type="ORF">ZHAS_00013347</name>
</gene>
<dbReference type="EMBL" id="KE525303">
    <property type="protein sequence ID" value="KFB45416.1"/>
    <property type="molecule type" value="Genomic_DNA"/>
</dbReference>
<keyword evidence="8" id="KW-0238">DNA-binding</keyword>
<keyword evidence="5 11" id="KW-0863">Zinc-finger</keyword>
<dbReference type="PROSITE" id="PS50157">
    <property type="entry name" value="ZINC_FINGER_C2H2_2"/>
    <property type="match status" value="5"/>
</dbReference>